<evidence type="ECO:0000313" key="2">
    <source>
        <dbReference type="EMBL" id="SVD02080.1"/>
    </source>
</evidence>
<feature type="transmembrane region" description="Helical" evidence="1">
    <location>
        <begin position="6"/>
        <end position="34"/>
    </location>
</feature>
<protein>
    <submittedName>
        <fullName evidence="2">Uncharacterized protein</fullName>
    </submittedName>
</protein>
<keyword evidence="1" id="KW-0472">Membrane</keyword>
<keyword evidence="1" id="KW-1133">Transmembrane helix</keyword>
<organism evidence="2">
    <name type="scientific">marine metagenome</name>
    <dbReference type="NCBI Taxonomy" id="408172"/>
    <lineage>
        <taxon>unclassified sequences</taxon>
        <taxon>metagenomes</taxon>
        <taxon>ecological metagenomes</taxon>
    </lineage>
</organism>
<accession>A0A382RX80</accession>
<dbReference type="EMBL" id="UINC01124728">
    <property type="protein sequence ID" value="SVD02080.1"/>
    <property type="molecule type" value="Genomic_DNA"/>
</dbReference>
<keyword evidence="1" id="KW-0812">Transmembrane</keyword>
<sequence>MKLLFAYALLGTGCYFLFPYVVVAIQIFFFGYIIDSAIAPIH</sequence>
<name>A0A382RX80_9ZZZZ</name>
<dbReference type="AlphaFoldDB" id="A0A382RX80"/>
<gene>
    <name evidence="2" type="ORF">METZ01_LOCUS354934</name>
</gene>
<evidence type="ECO:0000256" key="1">
    <source>
        <dbReference type="SAM" id="Phobius"/>
    </source>
</evidence>
<reference evidence="2" key="1">
    <citation type="submission" date="2018-05" db="EMBL/GenBank/DDBJ databases">
        <authorList>
            <person name="Lanie J.A."/>
            <person name="Ng W.-L."/>
            <person name="Kazmierczak K.M."/>
            <person name="Andrzejewski T.M."/>
            <person name="Davidsen T.M."/>
            <person name="Wayne K.J."/>
            <person name="Tettelin H."/>
            <person name="Glass J.I."/>
            <person name="Rusch D."/>
            <person name="Podicherti R."/>
            <person name="Tsui H.-C.T."/>
            <person name="Winkler M.E."/>
        </authorList>
    </citation>
    <scope>NUCLEOTIDE SEQUENCE</scope>
</reference>
<proteinExistence type="predicted"/>